<evidence type="ECO:0000313" key="3">
    <source>
        <dbReference type="EMBL" id="KAI0489276.1"/>
    </source>
</evidence>
<keyword evidence="2" id="KW-0472">Membrane</keyword>
<sequence>MGTYIIELEKVKEKLESLFANYSRPIENTSTSETQTSQSSQKTPSTTQSITMIKSQFLQVQVFYLTTLPICILQYMLLSFHYEIYDHLIHLHRIMTHLK</sequence>
<gene>
    <name evidence="3" type="ORF">KFK09_029118</name>
</gene>
<feature type="region of interest" description="Disordered" evidence="1">
    <location>
        <begin position="26"/>
        <end position="45"/>
    </location>
</feature>
<dbReference type="AlphaFoldDB" id="A0A8T3A4L3"/>
<protein>
    <submittedName>
        <fullName evidence="3">Uncharacterized protein</fullName>
    </submittedName>
</protein>
<comment type="caution">
    <text evidence="3">The sequence shown here is derived from an EMBL/GenBank/DDBJ whole genome shotgun (WGS) entry which is preliminary data.</text>
</comment>
<organism evidence="3 4">
    <name type="scientific">Dendrobium nobile</name>
    <name type="common">Orchid</name>
    <dbReference type="NCBI Taxonomy" id="94219"/>
    <lineage>
        <taxon>Eukaryota</taxon>
        <taxon>Viridiplantae</taxon>
        <taxon>Streptophyta</taxon>
        <taxon>Embryophyta</taxon>
        <taxon>Tracheophyta</taxon>
        <taxon>Spermatophyta</taxon>
        <taxon>Magnoliopsida</taxon>
        <taxon>Liliopsida</taxon>
        <taxon>Asparagales</taxon>
        <taxon>Orchidaceae</taxon>
        <taxon>Epidendroideae</taxon>
        <taxon>Malaxideae</taxon>
        <taxon>Dendrobiinae</taxon>
        <taxon>Dendrobium</taxon>
    </lineage>
</organism>
<keyword evidence="2" id="KW-1133">Transmembrane helix</keyword>
<feature type="compositionally biased region" description="Low complexity" evidence="1">
    <location>
        <begin position="29"/>
        <end position="45"/>
    </location>
</feature>
<name>A0A8T3A4L3_DENNO</name>
<accession>A0A8T3A4L3</accession>
<keyword evidence="2" id="KW-0812">Transmembrane</keyword>
<dbReference type="Proteomes" id="UP000829196">
    <property type="component" value="Unassembled WGS sequence"/>
</dbReference>
<keyword evidence="4" id="KW-1185">Reference proteome</keyword>
<evidence type="ECO:0000256" key="1">
    <source>
        <dbReference type="SAM" id="MobiDB-lite"/>
    </source>
</evidence>
<proteinExistence type="predicted"/>
<dbReference type="EMBL" id="JAGYWB010000019">
    <property type="protein sequence ID" value="KAI0489276.1"/>
    <property type="molecule type" value="Genomic_DNA"/>
</dbReference>
<reference evidence="3" key="1">
    <citation type="journal article" date="2022" name="Front. Genet.">
        <title>Chromosome-Scale Assembly of the Dendrobium nobile Genome Provides Insights Into the Molecular Mechanism of the Biosynthesis of the Medicinal Active Ingredient of Dendrobium.</title>
        <authorList>
            <person name="Xu Q."/>
            <person name="Niu S.-C."/>
            <person name="Li K.-L."/>
            <person name="Zheng P.-J."/>
            <person name="Zhang X.-J."/>
            <person name="Jia Y."/>
            <person name="Liu Y."/>
            <person name="Niu Y.-X."/>
            <person name="Yu L.-H."/>
            <person name="Chen D.-F."/>
            <person name="Zhang G.-Q."/>
        </authorList>
    </citation>
    <scope>NUCLEOTIDE SEQUENCE</scope>
    <source>
        <tissue evidence="3">Leaf</tissue>
    </source>
</reference>
<evidence type="ECO:0000313" key="4">
    <source>
        <dbReference type="Proteomes" id="UP000829196"/>
    </source>
</evidence>
<feature type="transmembrane region" description="Helical" evidence="2">
    <location>
        <begin position="62"/>
        <end position="82"/>
    </location>
</feature>
<evidence type="ECO:0000256" key="2">
    <source>
        <dbReference type="SAM" id="Phobius"/>
    </source>
</evidence>